<gene>
    <name evidence="1" type="ORF">M404DRAFT_384767</name>
</gene>
<sequence length="88" mass="9881">MAVVRWAVEAGFVDFEKSHVPHDAMESFSRKNARGTPGRTGTSFWCANVKNHLPHPNKILNGQHNTQVPSCSPLWAWVVTHNIDHPAR</sequence>
<keyword evidence="2" id="KW-1185">Reference proteome</keyword>
<dbReference type="Proteomes" id="UP000054217">
    <property type="component" value="Unassembled WGS sequence"/>
</dbReference>
<evidence type="ECO:0000313" key="1">
    <source>
        <dbReference type="EMBL" id="KIN94391.1"/>
    </source>
</evidence>
<dbReference type="InParanoid" id="A0A0C3J9Q2"/>
<protein>
    <submittedName>
        <fullName evidence="1">Uncharacterized protein</fullName>
    </submittedName>
</protein>
<name>A0A0C3J9Q2_PISTI</name>
<dbReference type="AlphaFoldDB" id="A0A0C3J9Q2"/>
<organism evidence="1 2">
    <name type="scientific">Pisolithus tinctorius Marx 270</name>
    <dbReference type="NCBI Taxonomy" id="870435"/>
    <lineage>
        <taxon>Eukaryota</taxon>
        <taxon>Fungi</taxon>
        <taxon>Dikarya</taxon>
        <taxon>Basidiomycota</taxon>
        <taxon>Agaricomycotina</taxon>
        <taxon>Agaricomycetes</taxon>
        <taxon>Agaricomycetidae</taxon>
        <taxon>Boletales</taxon>
        <taxon>Sclerodermatineae</taxon>
        <taxon>Pisolithaceae</taxon>
        <taxon>Pisolithus</taxon>
    </lineage>
</organism>
<evidence type="ECO:0000313" key="2">
    <source>
        <dbReference type="Proteomes" id="UP000054217"/>
    </source>
</evidence>
<accession>A0A0C3J9Q2</accession>
<dbReference type="HOGENOM" id="CLU_2469982_0_0_1"/>
<proteinExistence type="predicted"/>
<reference evidence="2" key="2">
    <citation type="submission" date="2015-01" db="EMBL/GenBank/DDBJ databases">
        <title>Evolutionary Origins and Diversification of the Mycorrhizal Mutualists.</title>
        <authorList>
            <consortium name="DOE Joint Genome Institute"/>
            <consortium name="Mycorrhizal Genomics Consortium"/>
            <person name="Kohler A."/>
            <person name="Kuo A."/>
            <person name="Nagy L.G."/>
            <person name="Floudas D."/>
            <person name="Copeland A."/>
            <person name="Barry K.W."/>
            <person name="Cichocki N."/>
            <person name="Veneault-Fourrey C."/>
            <person name="LaButti K."/>
            <person name="Lindquist E.A."/>
            <person name="Lipzen A."/>
            <person name="Lundell T."/>
            <person name="Morin E."/>
            <person name="Murat C."/>
            <person name="Riley R."/>
            <person name="Ohm R."/>
            <person name="Sun H."/>
            <person name="Tunlid A."/>
            <person name="Henrissat B."/>
            <person name="Grigoriev I.V."/>
            <person name="Hibbett D.S."/>
            <person name="Martin F."/>
        </authorList>
    </citation>
    <scope>NUCLEOTIDE SEQUENCE [LARGE SCALE GENOMIC DNA]</scope>
    <source>
        <strain evidence="2">Marx 270</strain>
    </source>
</reference>
<reference evidence="1 2" key="1">
    <citation type="submission" date="2014-04" db="EMBL/GenBank/DDBJ databases">
        <authorList>
            <consortium name="DOE Joint Genome Institute"/>
            <person name="Kuo A."/>
            <person name="Kohler A."/>
            <person name="Costa M.D."/>
            <person name="Nagy L.G."/>
            <person name="Floudas D."/>
            <person name="Copeland A."/>
            <person name="Barry K.W."/>
            <person name="Cichocki N."/>
            <person name="Veneault-Fourrey C."/>
            <person name="LaButti K."/>
            <person name="Lindquist E.A."/>
            <person name="Lipzen A."/>
            <person name="Lundell T."/>
            <person name="Morin E."/>
            <person name="Murat C."/>
            <person name="Sun H."/>
            <person name="Tunlid A."/>
            <person name="Henrissat B."/>
            <person name="Grigoriev I.V."/>
            <person name="Hibbett D.S."/>
            <person name="Martin F."/>
            <person name="Nordberg H.P."/>
            <person name="Cantor M.N."/>
            <person name="Hua S.X."/>
        </authorList>
    </citation>
    <scope>NUCLEOTIDE SEQUENCE [LARGE SCALE GENOMIC DNA]</scope>
    <source>
        <strain evidence="1 2">Marx 270</strain>
    </source>
</reference>
<dbReference type="EMBL" id="KN832100">
    <property type="protein sequence ID" value="KIN94391.1"/>
    <property type="molecule type" value="Genomic_DNA"/>
</dbReference>